<dbReference type="PANTHER" id="PTHR10890:SF3">
    <property type="entry name" value="CYSTEINE--TRNA LIGASE, CYTOPLASMIC"/>
    <property type="match status" value="1"/>
</dbReference>
<protein>
    <submittedName>
        <fullName evidence="6">Cysteinyl-tRNA synthetase</fullName>
        <ecNumber evidence="6">6.1.1.16</ecNumber>
    </submittedName>
</protein>
<evidence type="ECO:0000256" key="3">
    <source>
        <dbReference type="ARBA" id="ARBA00022741"/>
    </source>
</evidence>
<keyword evidence="6" id="KW-0030">Aminoacyl-tRNA synthetase</keyword>
<dbReference type="Gene3D" id="1.20.120.640">
    <property type="entry name" value="Anticodon-binding domain of a subclass of class I aminoacyl-tRNA synthetases"/>
    <property type="match status" value="1"/>
</dbReference>
<evidence type="ECO:0000256" key="4">
    <source>
        <dbReference type="ARBA" id="ARBA00022840"/>
    </source>
</evidence>
<evidence type="ECO:0000256" key="1">
    <source>
        <dbReference type="ARBA" id="ARBA00011245"/>
    </source>
</evidence>
<comment type="caution">
    <text evidence="6">The sequence shown here is derived from an EMBL/GenBank/DDBJ whole genome shotgun (WGS) entry which is preliminary data.</text>
</comment>
<dbReference type="InterPro" id="IPR032678">
    <property type="entry name" value="tRNA-synt_1_cat_dom"/>
</dbReference>
<reference evidence="6 7" key="1">
    <citation type="submission" date="2014-10" db="EMBL/GenBank/DDBJ databases">
        <title>Genome sequence of Micropolyspora internatus JCM3315.</title>
        <authorList>
            <person name="Shin S.-K."/>
            <person name="Yi H."/>
        </authorList>
    </citation>
    <scope>NUCLEOTIDE SEQUENCE [LARGE SCALE GENOMIC DNA]</scope>
    <source>
        <strain evidence="6 7">JCM 3315</strain>
    </source>
</reference>
<dbReference type="GO" id="GO:0005524">
    <property type="term" value="F:ATP binding"/>
    <property type="evidence" value="ECO:0007669"/>
    <property type="project" value="UniProtKB-KW"/>
</dbReference>
<dbReference type="RefSeq" id="WP_015786618.1">
    <property type="nucleotide sequence ID" value="NZ_CALJZO010000097.1"/>
</dbReference>
<comment type="subunit">
    <text evidence="1">Monomer.</text>
</comment>
<dbReference type="GO" id="GO:0005829">
    <property type="term" value="C:cytosol"/>
    <property type="evidence" value="ECO:0007669"/>
    <property type="project" value="TreeGrafter"/>
</dbReference>
<sequence>MTFETMTGWRPAAGATVLTLGDRSTALLDRVRIYACGITPYDVTHLGHATTFVWVDTLRRVLRVLGVEPVVCRNVTDVDDVLDAAAHRAGIRYDHYAAFHELRFTDDMSALGVSIPDYEPRAHRYVDTVIRLAAALAESGAAYVRDGGVYFRGRSVVARSQLDEGTALRLAREYGGRPDDPAKEDPFDVAVWQPAEPEHPAWDSPWGPGRPGWHAECVAMSATTFGPCVDIHAGGADLRFPHHAYHAAMAEAFTGVTPYARAWFRVGTVTVDGEKMAKSADNLVLVRDLLQTYPAAVVRLAIIDRPWAQPWEYAPGVLDVAAARLEDLHQAAGRRVGHTDEAGVAQLRQLLADDLDVPAALDTAIEQGGTAARVLTAALGLA</sequence>
<dbReference type="InterPro" id="IPR014729">
    <property type="entry name" value="Rossmann-like_a/b/a_fold"/>
</dbReference>
<dbReference type="Gene3D" id="3.40.50.620">
    <property type="entry name" value="HUPs"/>
    <property type="match status" value="1"/>
</dbReference>
<evidence type="ECO:0000256" key="2">
    <source>
        <dbReference type="ARBA" id="ARBA00022598"/>
    </source>
</evidence>
<proteinExistence type="predicted"/>
<feature type="domain" description="tRNA synthetases class I catalytic" evidence="5">
    <location>
        <begin position="30"/>
        <end position="319"/>
    </location>
</feature>
<keyword evidence="4" id="KW-0067">ATP-binding</keyword>
<name>A0A837DCQ6_9PSEU</name>
<accession>A0A837DCQ6</accession>
<keyword evidence="2 6" id="KW-0436">Ligase</keyword>
<evidence type="ECO:0000259" key="5">
    <source>
        <dbReference type="Pfam" id="PF01406"/>
    </source>
</evidence>
<dbReference type="GO" id="GO:0006423">
    <property type="term" value="P:cysteinyl-tRNA aminoacylation"/>
    <property type="evidence" value="ECO:0007669"/>
    <property type="project" value="TreeGrafter"/>
</dbReference>
<dbReference type="OrthoDB" id="9815130at2"/>
<dbReference type="InterPro" id="IPR024909">
    <property type="entry name" value="Cys-tRNA/MSH_ligase"/>
</dbReference>
<dbReference type="AlphaFoldDB" id="A0A837DCQ6"/>
<dbReference type="OMA" id="GWHAECA"/>
<dbReference type="EC" id="6.1.1.16" evidence="6"/>
<dbReference type="PANTHER" id="PTHR10890">
    <property type="entry name" value="CYSTEINYL-TRNA SYNTHETASE"/>
    <property type="match status" value="1"/>
</dbReference>
<dbReference type="PRINTS" id="PR00983">
    <property type="entry name" value="TRNASYNTHCYS"/>
</dbReference>
<evidence type="ECO:0000313" key="7">
    <source>
        <dbReference type="Proteomes" id="UP000030848"/>
    </source>
</evidence>
<dbReference type="Pfam" id="PF01406">
    <property type="entry name" value="tRNA-synt_1e"/>
    <property type="match status" value="1"/>
</dbReference>
<evidence type="ECO:0000313" key="6">
    <source>
        <dbReference type="EMBL" id="KHF43576.1"/>
    </source>
</evidence>
<dbReference type="EMBL" id="JRZE01000006">
    <property type="protein sequence ID" value="KHF43576.1"/>
    <property type="molecule type" value="Genomic_DNA"/>
</dbReference>
<dbReference type="GO" id="GO:0004817">
    <property type="term" value="F:cysteine-tRNA ligase activity"/>
    <property type="evidence" value="ECO:0007669"/>
    <property type="project" value="UniProtKB-EC"/>
</dbReference>
<gene>
    <name evidence="6" type="ORF">MINT15_37780</name>
</gene>
<organism evidence="6 7">
    <name type="scientific">Saccharomonospora viridis</name>
    <dbReference type="NCBI Taxonomy" id="1852"/>
    <lineage>
        <taxon>Bacteria</taxon>
        <taxon>Bacillati</taxon>
        <taxon>Actinomycetota</taxon>
        <taxon>Actinomycetes</taxon>
        <taxon>Pseudonocardiales</taxon>
        <taxon>Pseudonocardiaceae</taxon>
        <taxon>Saccharomonospora</taxon>
    </lineage>
</organism>
<dbReference type="SUPFAM" id="SSF52374">
    <property type="entry name" value="Nucleotidylyl transferase"/>
    <property type="match status" value="1"/>
</dbReference>
<keyword evidence="3" id="KW-0547">Nucleotide-binding</keyword>
<dbReference type="Proteomes" id="UP000030848">
    <property type="component" value="Unassembled WGS sequence"/>
</dbReference>